<evidence type="ECO:0000313" key="1">
    <source>
        <dbReference type="EnsemblPlants" id="cds.evm.model.ctgX1.7"/>
    </source>
</evidence>
<reference evidence="1" key="1">
    <citation type="submission" date="2021-03" db="UniProtKB">
        <authorList>
            <consortium name="EnsemblPlants"/>
        </authorList>
    </citation>
    <scope>IDENTIFICATION</scope>
</reference>
<proteinExistence type="predicted"/>
<protein>
    <submittedName>
        <fullName evidence="1">Uncharacterized protein</fullName>
    </submittedName>
</protein>
<evidence type="ECO:0000313" key="2">
    <source>
        <dbReference type="Proteomes" id="UP000596661"/>
    </source>
</evidence>
<dbReference type="Proteomes" id="UP000596661">
    <property type="component" value="Unassembled WGS sequence"/>
</dbReference>
<organism evidence="1 2">
    <name type="scientific">Cannabis sativa</name>
    <name type="common">Hemp</name>
    <name type="synonym">Marijuana</name>
    <dbReference type="NCBI Taxonomy" id="3483"/>
    <lineage>
        <taxon>Eukaryota</taxon>
        <taxon>Viridiplantae</taxon>
        <taxon>Streptophyta</taxon>
        <taxon>Embryophyta</taxon>
        <taxon>Tracheophyta</taxon>
        <taxon>Spermatophyta</taxon>
        <taxon>Magnoliopsida</taxon>
        <taxon>eudicotyledons</taxon>
        <taxon>Gunneridae</taxon>
        <taxon>Pentapetalae</taxon>
        <taxon>rosids</taxon>
        <taxon>fabids</taxon>
        <taxon>Rosales</taxon>
        <taxon>Cannabaceae</taxon>
        <taxon>Cannabis</taxon>
    </lineage>
</organism>
<dbReference type="AlphaFoldDB" id="A0A803QRE4"/>
<accession>A0A803QRE4</accession>
<sequence length="68" mass="7536">MPYDHRRHSRIAKSQVLRFGLIASHSNTTHHDLDEACVLLMNLALTNKVSKASNLTCPVVGLKLARGK</sequence>
<name>A0A803QRE4_CANSA</name>
<dbReference type="EnsemblPlants" id="evm.model.ctgX1.7">
    <property type="protein sequence ID" value="cds.evm.model.ctgX1.7"/>
    <property type="gene ID" value="evm.TU.ctgX1.7"/>
</dbReference>
<dbReference type="Gramene" id="evm.model.ctgX1.7">
    <property type="protein sequence ID" value="cds.evm.model.ctgX1.7"/>
    <property type="gene ID" value="evm.TU.ctgX1.7"/>
</dbReference>
<keyword evidence="2" id="KW-1185">Reference proteome</keyword>